<accession>X1H643</accession>
<proteinExistence type="predicted"/>
<dbReference type="AlphaFoldDB" id="X1H643"/>
<protein>
    <submittedName>
        <fullName evidence="2">Uncharacterized protein</fullName>
    </submittedName>
</protein>
<comment type="caution">
    <text evidence="2">The sequence shown here is derived from an EMBL/GenBank/DDBJ whole genome shotgun (WGS) entry which is preliminary data.</text>
</comment>
<evidence type="ECO:0000256" key="1">
    <source>
        <dbReference type="SAM" id="Phobius"/>
    </source>
</evidence>
<evidence type="ECO:0000313" key="2">
    <source>
        <dbReference type="EMBL" id="GAH64862.1"/>
    </source>
</evidence>
<organism evidence="2">
    <name type="scientific">marine sediment metagenome</name>
    <dbReference type="NCBI Taxonomy" id="412755"/>
    <lineage>
        <taxon>unclassified sequences</taxon>
        <taxon>metagenomes</taxon>
        <taxon>ecological metagenomes</taxon>
    </lineage>
</organism>
<reference evidence="2" key="1">
    <citation type="journal article" date="2014" name="Front. Microbiol.">
        <title>High frequency of phylogenetically diverse reductive dehalogenase-homologous genes in deep subseafloor sedimentary metagenomes.</title>
        <authorList>
            <person name="Kawai M."/>
            <person name="Futagami T."/>
            <person name="Toyoda A."/>
            <person name="Takaki Y."/>
            <person name="Nishi S."/>
            <person name="Hori S."/>
            <person name="Arai W."/>
            <person name="Tsubouchi T."/>
            <person name="Morono Y."/>
            <person name="Uchiyama I."/>
            <person name="Ito T."/>
            <person name="Fujiyama A."/>
            <person name="Inagaki F."/>
            <person name="Takami H."/>
        </authorList>
    </citation>
    <scope>NUCLEOTIDE SEQUENCE</scope>
    <source>
        <strain evidence="2">Expedition CK06-06</strain>
    </source>
</reference>
<keyword evidence="1" id="KW-0472">Membrane</keyword>
<feature type="transmembrane region" description="Helical" evidence="1">
    <location>
        <begin position="6"/>
        <end position="27"/>
    </location>
</feature>
<name>X1H643_9ZZZZ</name>
<sequence length="67" mass="7665">MADLILKIIFLSLGILAMIESIAITIFPKQMIEIGKKWMKHVRHMRNIAVIEGILALIFILIGLFIF</sequence>
<feature type="transmembrane region" description="Helical" evidence="1">
    <location>
        <begin position="48"/>
        <end position="66"/>
    </location>
</feature>
<keyword evidence="1" id="KW-1133">Transmembrane helix</keyword>
<keyword evidence="1" id="KW-0812">Transmembrane</keyword>
<gene>
    <name evidence="2" type="ORF">S03H2_50387</name>
</gene>
<dbReference type="EMBL" id="BARU01031897">
    <property type="protein sequence ID" value="GAH64862.1"/>
    <property type="molecule type" value="Genomic_DNA"/>
</dbReference>